<evidence type="ECO:0000256" key="2">
    <source>
        <dbReference type="ARBA" id="ARBA00010101"/>
    </source>
</evidence>
<evidence type="ECO:0000256" key="8">
    <source>
        <dbReference type="ARBA" id="ARBA00023264"/>
    </source>
</evidence>
<proteinExistence type="inferred from homology"/>
<evidence type="ECO:0000256" key="4">
    <source>
        <dbReference type="ARBA" id="ARBA00022679"/>
    </source>
</evidence>
<dbReference type="SUPFAM" id="SSF48208">
    <property type="entry name" value="Six-hairpin glycosidases"/>
    <property type="match status" value="1"/>
</dbReference>
<keyword evidence="3" id="KW-0444">Lipid biosynthesis</keyword>
<organism evidence="14 15">
    <name type="scientific">Adineta steineri</name>
    <dbReference type="NCBI Taxonomy" id="433720"/>
    <lineage>
        <taxon>Eukaryota</taxon>
        <taxon>Metazoa</taxon>
        <taxon>Spiralia</taxon>
        <taxon>Gnathifera</taxon>
        <taxon>Rotifera</taxon>
        <taxon>Eurotatoria</taxon>
        <taxon>Bdelloidea</taxon>
        <taxon>Adinetida</taxon>
        <taxon>Adinetidae</taxon>
        <taxon>Adineta</taxon>
    </lineage>
</organism>
<feature type="chain" id="PRO_5032777296" description="choline-phosphate cytidylyltransferase" evidence="12">
    <location>
        <begin position="21"/>
        <end position="872"/>
    </location>
</feature>
<evidence type="ECO:0000259" key="13">
    <source>
        <dbReference type="Pfam" id="PF01467"/>
    </source>
</evidence>
<dbReference type="Proteomes" id="UP000663881">
    <property type="component" value="Unassembled WGS sequence"/>
</dbReference>
<evidence type="ECO:0000256" key="10">
    <source>
        <dbReference type="ARBA" id="ARBA00026101"/>
    </source>
</evidence>
<dbReference type="InterPro" id="IPR004821">
    <property type="entry name" value="Cyt_trans-like"/>
</dbReference>
<keyword evidence="5" id="KW-0548">Nucleotidyltransferase</keyword>
<sequence length="872" mass="98700">MYKIILFNLVFFLTIVHTNSNPPATDVFEALRYVCKGKFQGGLCPYAIAYDIATQLAGNWHDRDGATGLWSDGGPAIWWPSGVGLWAFAEFFNTMGGRATDKLYLATRWAAIETAKKQNNYVHTKFTDDQAWWANGALRLEQYIRSIGDATQELINAAQAVINDNIAHETEECGGGLYWYYGKSPPSTTDKTTISNVLTIYTMATMYSFTHDPTLLQGGAHGGAIDIYNWLVSTDLLNNQTGYQRDTLDTANGQCQLRGGSLTYEYGVLVQALIALTDATGNQQYMTHAMTYIRNAINQFTRNNIIFEGCDDTNTCTGDQIAFRGIFYLGLARLYERTHDDAIAQVIEASYLAMLSRKVGNHYPLSLINNNNNFTGNDLIVVTIGDLNLASAMMKVYKYKYAPPVVPNIDAAVNGLLPFDITHQGLTGCVCDDVGCPTGHYMQCFNDSGHKDSTGSHHWNEKVSAILIGPSHQMMLFKPQGAGHSDWLKNSQWYVGDDWNDKKNVLYFRFLLNSCIEDRMGDRSIRTARGVDEWHDASTESSATTNRNNPMVKDSNREQSTSLKESEKKVNSETTNTNVDLNVCPAPLCYEEKAIKERENCDYSIKITLDMAKNGTAPRKIRILADGVYDLFHAGHTRQLMQAKNLFKNIYLLVGVCNDEVTHSKKGRTVMDEAERYEGVRHCQYVDEVVIDTPWEIDDEFLTRHKIDFVAHDGIPYESEDSDDVYQHVKNRGMFVTTQRTDGVSTSDIICRIVRDYDMYVRRNLTRGYSAQDLNVGFIKKNQLHIQSKIDTVKSKFRTYEEESKTFMERWEERSKECIRSFIYLFERTGVLNLLYRTGSQLMITSGKSNTYNNDITSPNDHSNKKSLKKKK</sequence>
<evidence type="ECO:0000256" key="11">
    <source>
        <dbReference type="SAM" id="MobiDB-lite"/>
    </source>
</evidence>
<keyword evidence="12" id="KW-0732">Signal</keyword>
<dbReference type="CDD" id="cd02174">
    <property type="entry name" value="CCT"/>
    <property type="match status" value="1"/>
</dbReference>
<dbReference type="SUPFAM" id="SSF52374">
    <property type="entry name" value="Nucleotidylyl transferase"/>
    <property type="match status" value="1"/>
</dbReference>
<dbReference type="Pfam" id="PF03663">
    <property type="entry name" value="Glyco_hydro_76"/>
    <property type="match status" value="1"/>
</dbReference>
<dbReference type="FunFam" id="3.40.50.620:FF:000016">
    <property type="entry name" value="Putative choline-phosphate cytidylyltransferase B"/>
    <property type="match status" value="1"/>
</dbReference>
<dbReference type="Gene3D" id="1.50.10.20">
    <property type="match status" value="1"/>
</dbReference>
<dbReference type="InterPro" id="IPR014729">
    <property type="entry name" value="Rossmann-like_a/b/a_fold"/>
</dbReference>
<accession>A0A819FUW4</accession>
<dbReference type="Pfam" id="PF01467">
    <property type="entry name" value="CTP_transf_like"/>
    <property type="match status" value="1"/>
</dbReference>
<evidence type="ECO:0000313" key="14">
    <source>
        <dbReference type="EMBL" id="CAF3875298.1"/>
    </source>
</evidence>
<gene>
    <name evidence="14" type="ORF">OKA104_LOCUS22835</name>
</gene>
<keyword evidence="4" id="KW-0808">Transferase</keyword>
<dbReference type="GO" id="GO:0031210">
    <property type="term" value="F:phosphatidylcholine binding"/>
    <property type="evidence" value="ECO:0007669"/>
    <property type="project" value="TreeGrafter"/>
</dbReference>
<comment type="pathway">
    <text evidence="1">Lipid metabolism.</text>
</comment>
<feature type="region of interest" description="Disordered" evidence="11">
    <location>
        <begin position="534"/>
        <end position="574"/>
    </location>
</feature>
<evidence type="ECO:0000256" key="6">
    <source>
        <dbReference type="ARBA" id="ARBA00023098"/>
    </source>
</evidence>
<keyword evidence="8" id="KW-1208">Phospholipid metabolism</keyword>
<dbReference type="GO" id="GO:0005975">
    <property type="term" value="P:carbohydrate metabolic process"/>
    <property type="evidence" value="ECO:0007669"/>
    <property type="project" value="InterPro"/>
</dbReference>
<keyword evidence="6" id="KW-0443">Lipid metabolism</keyword>
<dbReference type="PANTHER" id="PTHR10739:SF13">
    <property type="entry name" value="CHOLINE-PHOSPHATE CYTIDYLYLTRANSFERASE"/>
    <property type="match status" value="1"/>
</dbReference>
<feature type="signal peptide" evidence="12">
    <location>
        <begin position="1"/>
        <end position="20"/>
    </location>
</feature>
<evidence type="ECO:0000313" key="15">
    <source>
        <dbReference type="Proteomes" id="UP000663881"/>
    </source>
</evidence>
<dbReference type="UniPathway" id="UPA00753">
    <property type="reaction ID" value="UER00739"/>
</dbReference>
<dbReference type="EC" id="2.7.7.15" evidence="10"/>
<evidence type="ECO:0000256" key="7">
    <source>
        <dbReference type="ARBA" id="ARBA00023209"/>
    </source>
</evidence>
<feature type="region of interest" description="Disordered" evidence="11">
    <location>
        <begin position="848"/>
        <end position="872"/>
    </location>
</feature>
<dbReference type="Gene3D" id="3.40.50.620">
    <property type="entry name" value="HUPs"/>
    <property type="match status" value="1"/>
</dbReference>
<dbReference type="AlphaFoldDB" id="A0A819FUW4"/>
<comment type="similarity">
    <text evidence="2">Belongs to the cytidylyltransferase family.</text>
</comment>
<dbReference type="EMBL" id="CAJOAY010001694">
    <property type="protein sequence ID" value="CAF3875298.1"/>
    <property type="molecule type" value="Genomic_DNA"/>
</dbReference>
<evidence type="ECO:0000256" key="1">
    <source>
        <dbReference type="ARBA" id="ARBA00005189"/>
    </source>
</evidence>
<dbReference type="PANTHER" id="PTHR10739">
    <property type="entry name" value="CYTIDYLYLTRANSFERASE"/>
    <property type="match status" value="1"/>
</dbReference>
<dbReference type="NCBIfam" id="TIGR00125">
    <property type="entry name" value="cyt_tran_rel"/>
    <property type="match status" value="1"/>
</dbReference>
<feature type="compositionally biased region" description="Polar residues" evidence="11">
    <location>
        <begin position="539"/>
        <end position="549"/>
    </location>
</feature>
<dbReference type="InterPro" id="IPR005198">
    <property type="entry name" value="Glyco_hydro_76"/>
</dbReference>
<protein>
    <recommendedName>
        <fullName evidence="10">choline-phosphate cytidylyltransferase</fullName>
        <ecNumber evidence="10">2.7.7.15</ecNumber>
    </recommendedName>
</protein>
<evidence type="ECO:0000256" key="9">
    <source>
        <dbReference type="ARBA" id="ARBA00025706"/>
    </source>
</evidence>
<name>A0A819FUW4_9BILA</name>
<keyword evidence="7" id="KW-0594">Phospholipid biosynthesis</keyword>
<comment type="caution">
    <text evidence="14">The sequence shown here is derived from an EMBL/GenBank/DDBJ whole genome shotgun (WGS) entry which is preliminary data.</text>
</comment>
<evidence type="ECO:0000256" key="5">
    <source>
        <dbReference type="ARBA" id="ARBA00022695"/>
    </source>
</evidence>
<dbReference type="InterPro" id="IPR041723">
    <property type="entry name" value="CCT"/>
</dbReference>
<reference evidence="14" key="1">
    <citation type="submission" date="2021-02" db="EMBL/GenBank/DDBJ databases">
        <authorList>
            <person name="Nowell W R."/>
        </authorList>
    </citation>
    <scope>NUCLEOTIDE SEQUENCE</scope>
</reference>
<dbReference type="GO" id="GO:0004105">
    <property type="term" value="F:choline-phosphate cytidylyltransferase activity"/>
    <property type="evidence" value="ECO:0007669"/>
    <property type="project" value="UniProtKB-EC"/>
</dbReference>
<comment type="pathway">
    <text evidence="9">Phospholipid metabolism; phosphatidylcholine biosynthesis; phosphatidylcholine from phosphocholine: step 1/2.</text>
</comment>
<dbReference type="InterPro" id="IPR008928">
    <property type="entry name" value="6-hairpin_glycosidase_sf"/>
</dbReference>
<evidence type="ECO:0000256" key="3">
    <source>
        <dbReference type="ARBA" id="ARBA00022516"/>
    </source>
</evidence>
<evidence type="ECO:0000256" key="12">
    <source>
        <dbReference type="SAM" id="SignalP"/>
    </source>
</evidence>
<feature type="domain" description="Cytidyltransferase-like" evidence="13">
    <location>
        <begin position="624"/>
        <end position="751"/>
    </location>
</feature>
<feature type="compositionally biased region" description="Polar residues" evidence="11">
    <location>
        <begin position="848"/>
        <end position="861"/>
    </location>
</feature>
<dbReference type="InterPro" id="IPR045049">
    <property type="entry name" value="Pcy1-like"/>
</dbReference>